<dbReference type="CDD" id="cd06186">
    <property type="entry name" value="NOX_Duox_like_FAD_NADP"/>
    <property type="match status" value="1"/>
</dbReference>
<keyword evidence="6 12" id="KW-1133">Transmembrane helix</keyword>
<dbReference type="InParanoid" id="W2RMP3"/>
<keyword evidence="7" id="KW-0560">Oxidoreductase</keyword>
<evidence type="ECO:0000256" key="3">
    <source>
        <dbReference type="ARBA" id="ARBA00022448"/>
    </source>
</evidence>
<feature type="region of interest" description="Disordered" evidence="11">
    <location>
        <begin position="732"/>
        <end position="753"/>
    </location>
</feature>
<dbReference type="eggNOG" id="KOG0039">
    <property type="taxonomic scope" value="Eukaryota"/>
</dbReference>
<dbReference type="EMBL" id="KB822724">
    <property type="protein sequence ID" value="ETN36989.1"/>
    <property type="molecule type" value="Genomic_DNA"/>
</dbReference>
<dbReference type="SUPFAM" id="SSF52343">
    <property type="entry name" value="Ferredoxin reductase-like, C-terminal NADP-linked domain"/>
    <property type="match status" value="1"/>
</dbReference>
<feature type="transmembrane region" description="Helical" evidence="12">
    <location>
        <begin position="313"/>
        <end position="336"/>
    </location>
</feature>
<name>W2RMP3_CYPE1</name>
<dbReference type="VEuPathDB" id="FungiDB:HMPREF1541_07977"/>
<reference evidence="15 16" key="1">
    <citation type="submission" date="2013-03" db="EMBL/GenBank/DDBJ databases">
        <title>The Genome Sequence of Phialophora europaea CBS 101466.</title>
        <authorList>
            <consortium name="The Broad Institute Genomics Platform"/>
            <person name="Cuomo C."/>
            <person name="de Hoog S."/>
            <person name="Gorbushina A."/>
            <person name="Walker B."/>
            <person name="Young S.K."/>
            <person name="Zeng Q."/>
            <person name="Gargeya S."/>
            <person name="Fitzgerald M."/>
            <person name="Haas B."/>
            <person name="Abouelleil A."/>
            <person name="Allen A.W."/>
            <person name="Alvarado L."/>
            <person name="Arachchi H.M."/>
            <person name="Berlin A.M."/>
            <person name="Chapman S.B."/>
            <person name="Gainer-Dewar J."/>
            <person name="Goldberg J."/>
            <person name="Griggs A."/>
            <person name="Gujja S."/>
            <person name="Hansen M."/>
            <person name="Howarth C."/>
            <person name="Imamovic A."/>
            <person name="Ireland A."/>
            <person name="Larimer J."/>
            <person name="McCowan C."/>
            <person name="Murphy C."/>
            <person name="Pearson M."/>
            <person name="Poon T.W."/>
            <person name="Priest M."/>
            <person name="Roberts A."/>
            <person name="Saif S."/>
            <person name="Shea T."/>
            <person name="Sisk P."/>
            <person name="Sykes S."/>
            <person name="Wortman J."/>
            <person name="Nusbaum C."/>
            <person name="Birren B."/>
        </authorList>
    </citation>
    <scope>NUCLEOTIDE SEQUENCE [LARGE SCALE GENOMIC DNA]</scope>
    <source>
        <strain evidence="15 16">CBS 101466</strain>
    </source>
</reference>
<dbReference type="PANTHER" id="PTHR32361:SF9">
    <property type="entry name" value="FERRIC REDUCTASE TRANSMEMBRANE COMPONENT 3-RELATED"/>
    <property type="match status" value="1"/>
</dbReference>
<evidence type="ECO:0000256" key="10">
    <source>
        <dbReference type="ARBA" id="ARBA00023180"/>
    </source>
</evidence>
<evidence type="ECO:0000256" key="9">
    <source>
        <dbReference type="ARBA" id="ARBA00023136"/>
    </source>
</evidence>
<keyword evidence="10" id="KW-0325">Glycoprotein</keyword>
<dbReference type="Pfam" id="PF08022">
    <property type="entry name" value="FAD_binding_8"/>
    <property type="match status" value="1"/>
</dbReference>
<sequence length="797" mass="89023">MRAWLVQQSLPFLLLPPLVAAHIKSCVGACELALSHVVFPDVNASLGYYPAQCGSKLRITSVYVCMRSYCRPGEIAAGWPELNQDCELYANITLPPFSTIGNVTDEDVAHFRQLGVDEFDVGLKLDEPALPTSPLFHLAYRTKDAWNNSVTTRHAYGNAMFYFWAVVVVIGLANRWLTASHPRFASDAIENSPKSATWLALKRLLQRYLTIPATLSHHCADPIGWCTVPPRMQSLALLMFAAINLILSCTTYEVFTGNLYWTPIVQWTRYIGDRTGILATANLPIIWLFATRNNLVLQVTGWSFDTAMQFHRWVARISTLEAVVHSLAYTLCVILGQSWQTYWQEWTLRYWSMGALATLVMCLLCALSLYPMRTHHYELFLTLHISLGILTLLGMYYHIEIFHGAYDWYLYPCLAVWLLDRAARIARLAYLNFPIRHSTISWNQTTNVVTLAVPCAVNRQPRPGEYYFLYLLHDKSFYESHPFTLSSWNVASLGGAKPSLNFLIRPYDGFTQRLADMARINKAGSGNSGGGFCKARVLLEGPYGPRHDLRSHDSLTFVVGGTGIAVALAYLTDLCATIADKGRLYRASHFRIVWAVRHRALFEHVYEHEIKPRLEEVMVDMAASAPFHLELDVYVTRADGAVSPDSFGAAYSRTIAGPTHEDTSEHSPLLSPASSPPPTRETSPPLPNLPSPPKSTSILHNNAHVTIHSIGHPPIPSIILSACRWTFSTNASLSDTASEDEDKSRHPSRRRREPRIAIVSCGPPSLADAVRTAVVEALGEHVGGVGDVDFYNESYSW</sequence>
<dbReference type="OrthoDB" id="167398at2759"/>
<feature type="compositionally biased region" description="Pro residues" evidence="11">
    <location>
        <begin position="674"/>
        <end position="693"/>
    </location>
</feature>
<evidence type="ECO:0000313" key="16">
    <source>
        <dbReference type="Proteomes" id="UP000030752"/>
    </source>
</evidence>
<gene>
    <name evidence="15" type="ORF">HMPREF1541_07977</name>
</gene>
<dbReference type="Gene3D" id="3.40.50.80">
    <property type="entry name" value="Nucleotide-binding domain of ferredoxin-NADP reductase (FNR) module"/>
    <property type="match status" value="1"/>
</dbReference>
<dbReference type="InterPro" id="IPR017927">
    <property type="entry name" value="FAD-bd_FR_type"/>
</dbReference>
<evidence type="ECO:0000313" key="15">
    <source>
        <dbReference type="EMBL" id="ETN36989.1"/>
    </source>
</evidence>
<evidence type="ECO:0000256" key="5">
    <source>
        <dbReference type="ARBA" id="ARBA00022982"/>
    </source>
</evidence>
<dbReference type="GO" id="GO:0015677">
    <property type="term" value="P:copper ion import"/>
    <property type="evidence" value="ECO:0007669"/>
    <property type="project" value="TreeGrafter"/>
</dbReference>
<dbReference type="HOGENOM" id="CLU_010365_1_0_1"/>
<evidence type="ECO:0000256" key="4">
    <source>
        <dbReference type="ARBA" id="ARBA00022692"/>
    </source>
</evidence>
<evidence type="ECO:0000259" key="14">
    <source>
        <dbReference type="PROSITE" id="PS51384"/>
    </source>
</evidence>
<feature type="signal peptide" evidence="13">
    <location>
        <begin position="1"/>
        <end position="21"/>
    </location>
</feature>
<evidence type="ECO:0000256" key="8">
    <source>
        <dbReference type="ARBA" id="ARBA00023065"/>
    </source>
</evidence>
<dbReference type="PANTHER" id="PTHR32361">
    <property type="entry name" value="FERRIC/CUPRIC REDUCTASE TRANSMEMBRANE COMPONENT"/>
    <property type="match status" value="1"/>
</dbReference>
<feature type="region of interest" description="Disordered" evidence="11">
    <location>
        <begin position="657"/>
        <end position="698"/>
    </location>
</feature>
<dbReference type="InterPro" id="IPR039261">
    <property type="entry name" value="FNR_nucleotide-bd"/>
</dbReference>
<dbReference type="GO" id="GO:0006879">
    <property type="term" value="P:intracellular iron ion homeostasis"/>
    <property type="evidence" value="ECO:0007669"/>
    <property type="project" value="TreeGrafter"/>
</dbReference>
<keyword evidence="4 12" id="KW-0812">Transmembrane</keyword>
<keyword evidence="3" id="KW-0813">Transport</keyword>
<evidence type="ECO:0000256" key="2">
    <source>
        <dbReference type="ARBA" id="ARBA00006278"/>
    </source>
</evidence>
<evidence type="ECO:0000256" key="13">
    <source>
        <dbReference type="SAM" id="SignalP"/>
    </source>
</evidence>
<dbReference type="GO" id="GO:0000293">
    <property type="term" value="F:ferric-chelate reductase activity"/>
    <property type="evidence" value="ECO:0007669"/>
    <property type="project" value="UniProtKB-ARBA"/>
</dbReference>
<dbReference type="InterPro" id="IPR051410">
    <property type="entry name" value="Ferric/Cupric_Reductase"/>
</dbReference>
<dbReference type="Pfam" id="PF01794">
    <property type="entry name" value="Ferric_reduct"/>
    <property type="match status" value="1"/>
</dbReference>
<dbReference type="GeneID" id="19975316"/>
<dbReference type="GO" id="GO:0005886">
    <property type="term" value="C:plasma membrane"/>
    <property type="evidence" value="ECO:0007669"/>
    <property type="project" value="TreeGrafter"/>
</dbReference>
<keyword evidence="5" id="KW-0249">Electron transport</keyword>
<dbReference type="Proteomes" id="UP000030752">
    <property type="component" value="Unassembled WGS sequence"/>
</dbReference>
<dbReference type="STRING" id="1220924.W2RMP3"/>
<dbReference type="AlphaFoldDB" id="W2RMP3"/>
<feature type="transmembrane region" description="Helical" evidence="12">
    <location>
        <begin position="377"/>
        <end position="397"/>
    </location>
</feature>
<dbReference type="InterPro" id="IPR013130">
    <property type="entry name" value="Fe3_Rdtase_TM_dom"/>
</dbReference>
<organism evidence="15 16">
    <name type="scientific">Cyphellophora europaea (strain CBS 101466)</name>
    <name type="common">Phialophora europaea</name>
    <dbReference type="NCBI Taxonomy" id="1220924"/>
    <lineage>
        <taxon>Eukaryota</taxon>
        <taxon>Fungi</taxon>
        <taxon>Dikarya</taxon>
        <taxon>Ascomycota</taxon>
        <taxon>Pezizomycotina</taxon>
        <taxon>Eurotiomycetes</taxon>
        <taxon>Chaetothyriomycetidae</taxon>
        <taxon>Chaetothyriales</taxon>
        <taxon>Cyphellophoraceae</taxon>
        <taxon>Cyphellophora</taxon>
    </lineage>
</organism>
<evidence type="ECO:0000256" key="7">
    <source>
        <dbReference type="ARBA" id="ARBA00023002"/>
    </source>
</evidence>
<accession>W2RMP3</accession>
<feature type="transmembrane region" description="Helical" evidence="12">
    <location>
        <begin position="159"/>
        <end position="177"/>
    </location>
</feature>
<protein>
    <recommendedName>
        <fullName evidence="14">FAD-binding FR-type domain-containing protein</fullName>
    </recommendedName>
</protein>
<dbReference type="SFLD" id="SFLDG01168">
    <property type="entry name" value="Ferric_reductase_subgroup_(FRE"/>
    <property type="match status" value="1"/>
</dbReference>
<evidence type="ECO:0000256" key="1">
    <source>
        <dbReference type="ARBA" id="ARBA00004141"/>
    </source>
</evidence>
<dbReference type="RefSeq" id="XP_008720521.1">
    <property type="nucleotide sequence ID" value="XM_008722299.1"/>
</dbReference>
<feature type="chain" id="PRO_5004824886" description="FAD-binding FR-type domain-containing protein" evidence="13">
    <location>
        <begin position="22"/>
        <end position="797"/>
    </location>
</feature>
<dbReference type="Pfam" id="PF08030">
    <property type="entry name" value="NAD_binding_6"/>
    <property type="match status" value="1"/>
</dbReference>
<dbReference type="PROSITE" id="PS51384">
    <property type="entry name" value="FAD_FR"/>
    <property type="match status" value="1"/>
</dbReference>
<dbReference type="InterPro" id="IPR013112">
    <property type="entry name" value="FAD-bd_8"/>
</dbReference>
<feature type="transmembrane region" description="Helical" evidence="12">
    <location>
        <begin position="348"/>
        <end position="370"/>
    </location>
</feature>
<feature type="transmembrane region" description="Helical" evidence="12">
    <location>
        <begin position="235"/>
        <end position="255"/>
    </location>
</feature>
<keyword evidence="16" id="KW-1185">Reference proteome</keyword>
<feature type="domain" description="FAD-binding FR-type" evidence="14">
    <location>
        <begin position="418"/>
        <end position="549"/>
    </location>
</feature>
<comment type="similarity">
    <text evidence="2">Belongs to the ferric reductase (FRE) family.</text>
</comment>
<evidence type="ECO:0000256" key="6">
    <source>
        <dbReference type="ARBA" id="ARBA00022989"/>
    </source>
</evidence>
<keyword evidence="13" id="KW-0732">Signal</keyword>
<proteinExistence type="inferred from homology"/>
<dbReference type="InterPro" id="IPR013121">
    <property type="entry name" value="Fe_red_NAD-bd_6"/>
</dbReference>
<evidence type="ECO:0000256" key="12">
    <source>
        <dbReference type="SAM" id="Phobius"/>
    </source>
</evidence>
<comment type="subcellular location">
    <subcellularLocation>
        <location evidence="1">Membrane</location>
        <topology evidence="1">Multi-pass membrane protein</topology>
    </subcellularLocation>
</comment>
<dbReference type="GO" id="GO:0006826">
    <property type="term" value="P:iron ion transport"/>
    <property type="evidence" value="ECO:0007669"/>
    <property type="project" value="TreeGrafter"/>
</dbReference>
<dbReference type="SFLD" id="SFLDS00052">
    <property type="entry name" value="Ferric_Reductase_Domain"/>
    <property type="match status" value="1"/>
</dbReference>
<keyword evidence="8" id="KW-0406">Ion transport</keyword>
<evidence type="ECO:0000256" key="11">
    <source>
        <dbReference type="SAM" id="MobiDB-lite"/>
    </source>
</evidence>
<keyword evidence="9 12" id="KW-0472">Membrane</keyword>